<dbReference type="InterPro" id="IPR001474">
    <property type="entry name" value="GTP_CycHdrlase_I"/>
</dbReference>
<evidence type="ECO:0000256" key="4">
    <source>
        <dbReference type="ARBA" id="ARBA00022563"/>
    </source>
</evidence>
<evidence type="ECO:0000256" key="1">
    <source>
        <dbReference type="ARBA" id="ARBA00001052"/>
    </source>
</evidence>
<comment type="subunit">
    <text evidence="6">Homopolymer.</text>
</comment>
<comment type="similarity">
    <text evidence="3 6">Belongs to the GTP cyclohydrolase I family.</text>
</comment>
<keyword evidence="5 6" id="KW-0378">Hydrolase</keyword>
<dbReference type="Proteomes" id="UP000196778">
    <property type="component" value="Unassembled WGS sequence"/>
</dbReference>
<dbReference type="InterPro" id="IPR043133">
    <property type="entry name" value="GTP-CH-I_C/QueF"/>
</dbReference>
<evidence type="ECO:0000256" key="3">
    <source>
        <dbReference type="ARBA" id="ARBA00008085"/>
    </source>
</evidence>
<evidence type="ECO:0000259" key="8">
    <source>
        <dbReference type="Pfam" id="PF01227"/>
    </source>
</evidence>
<evidence type="ECO:0000256" key="7">
    <source>
        <dbReference type="SAM" id="MobiDB-lite"/>
    </source>
</evidence>
<keyword evidence="6" id="KW-0342">GTP-binding</keyword>
<dbReference type="GO" id="GO:0046654">
    <property type="term" value="P:tetrahydrofolate biosynthetic process"/>
    <property type="evidence" value="ECO:0007669"/>
    <property type="project" value="UniProtKB-UniRule"/>
</dbReference>
<dbReference type="EC" id="3.5.4.16" evidence="6"/>
<reference evidence="9" key="1">
    <citation type="submission" date="2017-02" db="EMBL/GenBank/DDBJ databases">
        <authorList>
            <person name="Peterson S.W."/>
        </authorList>
    </citation>
    <scope>NUCLEOTIDE SEQUENCE [LARGE SCALE GENOMIC DNA]</scope>
    <source>
        <strain evidence="9">EB411</strain>
    </source>
</reference>
<dbReference type="AlphaFoldDB" id="A0A1R4I7J4"/>
<dbReference type="GO" id="GO:0003934">
    <property type="term" value="F:GTP cyclohydrolase I activity"/>
    <property type="evidence" value="ECO:0007669"/>
    <property type="project" value="UniProtKB-UniRule"/>
</dbReference>
<name>A0A1R4I7J4_9MICO</name>
<evidence type="ECO:0000256" key="2">
    <source>
        <dbReference type="ARBA" id="ARBA00005080"/>
    </source>
</evidence>
<dbReference type="OrthoDB" id="9801207at2"/>
<dbReference type="NCBIfam" id="NF006825">
    <property type="entry name" value="PRK09347.1-2"/>
    <property type="match status" value="1"/>
</dbReference>
<keyword evidence="6" id="KW-0479">Metal-binding</keyword>
<dbReference type="NCBIfam" id="TIGR00063">
    <property type="entry name" value="folE"/>
    <property type="match status" value="1"/>
</dbReference>
<accession>A0A1R4I7J4</accession>
<dbReference type="HAMAP" id="MF_00223">
    <property type="entry name" value="FolE"/>
    <property type="match status" value="1"/>
</dbReference>
<dbReference type="GO" id="GO:0006730">
    <property type="term" value="P:one-carbon metabolic process"/>
    <property type="evidence" value="ECO:0007669"/>
    <property type="project" value="UniProtKB-UniRule"/>
</dbReference>
<dbReference type="Gene3D" id="3.30.1130.10">
    <property type="match status" value="1"/>
</dbReference>
<keyword evidence="4 6" id="KW-0554">One-carbon metabolism</keyword>
<keyword evidence="10" id="KW-1185">Reference proteome</keyword>
<feature type="binding site" evidence="6">
    <location>
        <position position="79"/>
    </location>
    <ligand>
        <name>Zn(2+)</name>
        <dbReference type="ChEBI" id="CHEBI:29105"/>
    </ligand>
</feature>
<gene>
    <name evidence="6" type="primary">folE</name>
    <name evidence="9" type="ORF">FM119_00180</name>
</gene>
<dbReference type="RefSeq" id="WP_087135675.1">
    <property type="nucleotide sequence ID" value="NZ_FUKR01000002.1"/>
</dbReference>
<evidence type="ECO:0000313" key="10">
    <source>
        <dbReference type="Proteomes" id="UP000196778"/>
    </source>
</evidence>
<dbReference type="InterPro" id="IPR020602">
    <property type="entry name" value="GTP_CycHdrlase_I_dom"/>
</dbReference>
<protein>
    <recommendedName>
        <fullName evidence="6">GTP cyclohydrolase 1</fullName>
        <ecNumber evidence="6">3.5.4.16</ecNumber>
    </recommendedName>
    <alternativeName>
        <fullName evidence="6">GTP cyclohydrolase I</fullName>
        <shortName evidence="6">GTP-CH-I</shortName>
    </alternativeName>
</protein>
<feature type="binding site" evidence="6">
    <location>
        <position position="150"/>
    </location>
    <ligand>
        <name>Zn(2+)</name>
        <dbReference type="ChEBI" id="CHEBI:29105"/>
    </ligand>
</feature>
<dbReference type="NCBIfam" id="NF006826">
    <property type="entry name" value="PRK09347.1-3"/>
    <property type="match status" value="1"/>
</dbReference>
<organism evidence="9 10">
    <name type="scientific">Mycetocola reblochoni REB411</name>
    <dbReference type="NCBI Taxonomy" id="1255698"/>
    <lineage>
        <taxon>Bacteria</taxon>
        <taxon>Bacillati</taxon>
        <taxon>Actinomycetota</taxon>
        <taxon>Actinomycetes</taxon>
        <taxon>Micrococcales</taxon>
        <taxon>Microbacteriaceae</taxon>
        <taxon>Mycetocola</taxon>
    </lineage>
</organism>
<dbReference type="GO" id="GO:0005737">
    <property type="term" value="C:cytoplasm"/>
    <property type="evidence" value="ECO:0007669"/>
    <property type="project" value="TreeGrafter"/>
</dbReference>
<dbReference type="EMBL" id="FUKR01000002">
    <property type="protein sequence ID" value="SJN15666.1"/>
    <property type="molecule type" value="Genomic_DNA"/>
</dbReference>
<feature type="binding site" evidence="6">
    <location>
        <position position="82"/>
    </location>
    <ligand>
        <name>Zn(2+)</name>
        <dbReference type="ChEBI" id="CHEBI:29105"/>
    </ligand>
</feature>
<dbReference type="FunFam" id="3.30.1130.10:FF:000001">
    <property type="entry name" value="GTP cyclohydrolase 1"/>
    <property type="match status" value="1"/>
</dbReference>
<comment type="catalytic activity">
    <reaction evidence="1 6">
        <text>GTP + H2O = 7,8-dihydroneopterin 3'-triphosphate + formate + H(+)</text>
        <dbReference type="Rhea" id="RHEA:17473"/>
        <dbReference type="ChEBI" id="CHEBI:15377"/>
        <dbReference type="ChEBI" id="CHEBI:15378"/>
        <dbReference type="ChEBI" id="CHEBI:15740"/>
        <dbReference type="ChEBI" id="CHEBI:37565"/>
        <dbReference type="ChEBI" id="CHEBI:58462"/>
        <dbReference type="EC" id="3.5.4.16"/>
    </reaction>
</comment>
<dbReference type="InterPro" id="IPR018234">
    <property type="entry name" value="GTP_CycHdrlase_I_CS"/>
</dbReference>
<sequence length="210" mass="21619">MAVDAERVRAAVAELIAAIGEDPSRPGLEDTPRRVAESYAEFFAGVDQDPAQALANTIAVGEHDGATVVMRDIALRSVCEHHLLPFLGTAHIAYAPAERVVGLGSLPRVVGVLAARPQVQERLTEQIAAAIDEALDPRGVLVVIEAAHGCVTMRGPRQIGSTTVTLAARGSFAAPAEQAAALALIGRPTPATGSGLGPHPLTVPVAETGP</sequence>
<evidence type="ECO:0000256" key="5">
    <source>
        <dbReference type="ARBA" id="ARBA00022801"/>
    </source>
</evidence>
<feature type="domain" description="GTP cyclohydrolase I" evidence="8">
    <location>
        <begin position="9"/>
        <end position="182"/>
    </location>
</feature>
<dbReference type="PANTHER" id="PTHR11109">
    <property type="entry name" value="GTP CYCLOHYDROLASE I"/>
    <property type="match status" value="1"/>
</dbReference>
<dbReference type="Gene3D" id="1.10.286.10">
    <property type="match status" value="1"/>
</dbReference>
<proteinExistence type="inferred from homology"/>
<dbReference type="PANTHER" id="PTHR11109:SF7">
    <property type="entry name" value="GTP CYCLOHYDROLASE 1"/>
    <property type="match status" value="1"/>
</dbReference>
<dbReference type="GO" id="GO:0008270">
    <property type="term" value="F:zinc ion binding"/>
    <property type="evidence" value="ECO:0007669"/>
    <property type="project" value="UniProtKB-UniRule"/>
</dbReference>
<dbReference type="Pfam" id="PF01227">
    <property type="entry name" value="GTP_cyclohydroI"/>
    <property type="match status" value="1"/>
</dbReference>
<dbReference type="UniPathway" id="UPA00848">
    <property type="reaction ID" value="UER00151"/>
</dbReference>
<dbReference type="SUPFAM" id="SSF55620">
    <property type="entry name" value="Tetrahydrobiopterin biosynthesis enzymes-like"/>
    <property type="match status" value="1"/>
</dbReference>
<keyword evidence="6" id="KW-0547">Nucleotide-binding</keyword>
<dbReference type="PROSITE" id="PS00860">
    <property type="entry name" value="GTP_CYCLOHYDROL_1_2"/>
    <property type="match status" value="1"/>
</dbReference>
<evidence type="ECO:0000313" key="9">
    <source>
        <dbReference type="EMBL" id="SJN15666.1"/>
    </source>
</evidence>
<keyword evidence="6" id="KW-0862">Zinc</keyword>
<dbReference type="GO" id="GO:0005525">
    <property type="term" value="F:GTP binding"/>
    <property type="evidence" value="ECO:0007669"/>
    <property type="project" value="UniProtKB-KW"/>
</dbReference>
<feature type="region of interest" description="Disordered" evidence="7">
    <location>
        <begin position="191"/>
        <end position="210"/>
    </location>
</feature>
<dbReference type="InterPro" id="IPR043134">
    <property type="entry name" value="GTP-CH-I_N"/>
</dbReference>
<evidence type="ECO:0000256" key="6">
    <source>
        <dbReference type="HAMAP-Rule" id="MF_00223"/>
    </source>
</evidence>
<dbReference type="GO" id="GO:0006729">
    <property type="term" value="P:tetrahydrobiopterin biosynthetic process"/>
    <property type="evidence" value="ECO:0007669"/>
    <property type="project" value="TreeGrafter"/>
</dbReference>
<dbReference type="FunFam" id="1.10.286.10:FF:000001">
    <property type="entry name" value="GTP cyclohydrolase 1"/>
    <property type="match status" value="1"/>
</dbReference>
<comment type="pathway">
    <text evidence="2 6">Cofactor biosynthesis; 7,8-dihydroneopterin triphosphate biosynthesis; 7,8-dihydroneopterin triphosphate from GTP: step 1/1.</text>
</comment>